<feature type="transmembrane region" description="Helical" evidence="6">
    <location>
        <begin position="335"/>
        <end position="357"/>
    </location>
</feature>
<keyword evidence="2" id="KW-1003">Cell membrane</keyword>
<proteinExistence type="predicted"/>
<comment type="caution">
    <text evidence="8">The sequence shown here is derived from an EMBL/GenBank/DDBJ whole genome shotgun (WGS) entry which is preliminary data.</text>
</comment>
<dbReference type="AlphaFoldDB" id="A0A8I0LBD2"/>
<evidence type="ECO:0000256" key="5">
    <source>
        <dbReference type="ARBA" id="ARBA00023136"/>
    </source>
</evidence>
<feature type="transmembrane region" description="Helical" evidence="6">
    <location>
        <begin position="429"/>
        <end position="447"/>
    </location>
</feature>
<evidence type="ECO:0000256" key="1">
    <source>
        <dbReference type="ARBA" id="ARBA00004651"/>
    </source>
</evidence>
<evidence type="ECO:0000256" key="6">
    <source>
        <dbReference type="SAM" id="Phobius"/>
    </source>
</evidence>
<evidence type="ECO:0000256" key="4">
    <source>
        <dbReference type="ARBA" id="ARBA00022989"/>
    </source>
</evidence>
<dbReference type="Proteomes" id="UP000650224">
    <property type="component" value="Unassembled WGS sequence"/>
</dbReference>
<keyword evidence="5 6" id="KW-0472">Membrane</keyword>
<keyword evidence="4 6" id="KW-1133">Transmembrane helix</keyword>
<dbReference type="PANTHER" id="PTHR30619">
    <property type="entry name" value="DNA INTERNALIZATION/COMPETENCE PROTEIN COMEC/REC2"/>
    <property type="match status" value="1"/>
</dbReference>
<keyword evidence="3 6" id="KW-0812">Transmembrane</keyword>
<dbReference type="PANTHER" id="PTHR30619:SF1">
    <property type="entry name" value="RECOMBINATION PROTEIN 2"/>
    <property type="match status" value="1"/>
</dbReference>
<dbReference type="GO" id="GO:0005886">
    <property type="term" value="C:plasma membrane"/>
    <property type="evidence" value="ECO:0007669"/>
    <property type="project" value="UniProtKB-SubCell"/>
</dbReference>
<gene>
    <name evidence="8" type="ORF">H9627_02025</name>
</gene>
<feature type="transmembrane region" description="Helical" evidence="6">
    <location>
        <begin position="363"/>
        <end position="392"/>
    </location>
</feature>
<evidence type="ECO:0000259" key="7">
    <source>
        <dbReference type="Pfam" id="PF03772"/>
    </source>
</evidence>
<feature type="transmembrane region" description="Helical" evidence="6">
    <location>
        <begin position="304"/>
        <end position="323"/>
    </location>
</feature>
<feature type="transmembrane region" description="Helical" evidence="6">
    <location>
        <begin position="12"/>
        <end position="43"/>
    </location>
</feature>
<organism evidence="8 9">
    <name type="scientific">Corynebacterium gallinarum</name>
    <dbReference type="NCBI Taxonomy" id="2762214"/>
    <lineage>
        <taxon>Bacteria</taxon>
        <taxon>Bacillati</taxon>
        <taxon>Actinomycetota</taxon>
        <taxon>Actinomycetes</taxon>
        <taxon>Mycobacteriales</taxon>
        <taxon>Corynebacteriaceae</taxon>
        <taxon>Corynebacterium</taxon>
    </lineage>
</organism>
<feature type="domain" description="ComEC/Rec2-related protein" evidence="7">
    <location>
        <begin position="186"/>
        <end position="446"/>
    </location>
</feature>
<sequence>MRELRLLPAALLAWVVVFSVILTRGMVVAMVLVGAVAVVALILRQSGQAVTTAAVGMATTVVARMRVGQAERFVFPDPLTGTVGSFKQLEGDLAILRLEVEGYPALVPVLLHGDHEVPHSAQVVVEGHLKDSDRPGVGTVLVTADHLEVVGEATGYAGWVNQVRDAFQESVLATVGPSSQGLLPGMVLGDTRLQDTVEEQTYIDTGLSHLSAVSGSNVSITTTSVMVVLALLTIGPRIQLAGAAFALVVFVSLVGTEPSVLRAAVTGMVGLLAVVNSRRMEPVHGLCLAVIGLLLWDPDLAVQYGFILSVVATAGIVMLFPLLYRALARTGWPDILVRAVAVAVAADVVTMPVIAVMAGQVSIVAVLANVLVAPAVAPVTVVGLVAVLLTLAPGGLEMLALRICEPFTWWIHQVGSVCQELPISTVGTGGGLLGTLWVLTACCWIIVGIHRGLAAVMAALFTVLLVSHWYGGRLPPRVDPVDVGYVVVDKLPGTVPPGTGLIIVTDPDGTPADRPTATREGIPVMYPNRDGEVTLHTDGSQHAADGRF</sequence>
<protein>
    <submittedName>
        <fullName evidence="8">ComEC/Rec2 family competence protein</fullName>
    </submittedName>
</protein>
<evidence type="ECO:0000313" key="9">
    <source>
        <dbReference type="Proteomes" id="UP000650224"/>
    </source>
</evidence>
<dbReference type="InterPro" id="IPR004477">
    <property type="entry name" value="ComEC_N"/>
</dbReference>
<feature type="transmembrane region" description="Helical" evidence="6">
    <location>
        <begin position="225"/>
        <end position="253"/>
    </location>
</feature>
<dbReference type="InterPro" id="IPR052159">
    <property type="entry name" value="Competence_DNA_uptake"/>
</dbReference>
<evidence type="ECO:0000256" key="3">
    <source>
        <dbReference type="ARBA" id="ARBA00022692"/>
    </source>
</evidence>
<name>A0A8I0LBD2_9CORY</name>
<dbReference type="EMBL" id="JACSPR010000001">
    <property type="protein sequence ID" value="MBD8029116.1"/>
    <property type="molecule type" value="Genomic_DNA"/>
</dbReference>
<accession>A0A8I0LBD2</accession>
<keyword evidence="9" id="KW-1185">Reference proteome</keyword>
<dbReference type="NCBIfam" id="TIGR00360">
    <property type="entry name" value="ComEC_N-term"/>
    <property type="match status" value="1"/>
</dbReference>
<dbReference type="Pfam" id="PF03772">
    <property type="entry name" value="Competence"/>
    <property type="match status" value="1"/>
</dbReference>
<comment type="subcellular location">
    <subcellularLocation>
        <location evidence="1">Cell membrane</location>
        <topology evidence="1">Multi-pass membrane protein</topology>
    </subcellularLocation>
</comment>
<feature type="transmembrane region" description="Helical" evidence="6">
    <location>
        <begin position="453"/>
        <end position="471"/>
    </location>
</feature>
<evidence type="ECO:0000256" key="2">
    <source>
        <dbReference type="ARBA" id="ARBA00022475"/>
    </source>
</evidence>
<evidence type="ECO:0000313" key="8">
    <source>
        <dbReference type="EMBL" id="MBD8029116.1"/>
    </source>
</evidence>
<reference evidence="8 9" key="1">
    <citation type="submission" date="2020-08" db="EMBL/GenBank/DDBJ databases">
        <title>A Genomic Blueprint of the Chicken Gut Microbiome.</title>
        <authorList>
            <person name="Gilroy R."/>
            <person name="Ravi A."/>
            <person name="Getino M."/>
            <person name="Pursley I."/>
            <person name="Horton D.L."/>
            <person name="Alikhan N.-F."/>
            <person name="Baker D."/>
            <person name="Gharbi K."/>
            <person name="Hall N."/>
            <person name="Watson M."/>
            <person name="Adriaenssens E.M."/>
            <person name="Foster-Nyarko E."/>
            <person name="Jarju S."/>
            <person name="Secka A."/>
            <person name="Antonio M."/>
            <person name="Oren A."/>
            <person name="Chaudhuri R."/>
            <person name="La Ragione R.M."/>
            <person name="Hildebrand F."/>
            <person name="Pallen M.J."/>
        </authorList>
    </citation>
    <scope>NUCLEOTIDE SEQUENCE [LARGE SCALE GENOMIC DNA]</scope>
    <source>
        <strain evidence="8 9">Sa1YVA5</strain>
    </source>
</reference>